<dbReference type="Proteomes" id="UP000243084">
    <property type="component" value="Unassembled WGS sequence"/>
</dbReference>
<dbReference type="Pfam" id="PF14525">
    <property type="entry name" value="AraC_binding_2"/>
    <property type="match status" value="1"/>
</dbReference>
<dbReference type="SUPFAM" id="SSF46689">
    <property type="entry name" value="Homeodomain-like"/>
    <property type="match status" value="1"/>
</dbReference>
<dbReference type="InterPro" id="IPR035418">
    <property type="entry name" value="AraC-bd_2"/>
</dbReference>
<evidence type="ECO:0000256" key="1">
    <source>
        <dbReference type="ARBA" id="ARBA00023015"/>
    </source>
</evidence>
<dbReference type="PROSITE" id="PS01124">
    <property type="entry name" value="HTH_ARAC_FAMILY_2"/>
    <property type="match status" value="1"/>
</dbReference>
<dbReference type="Pfam" id="PF12833">
    <property type="entry name" value="HTH_18"/>
    <property type="match status" value="1"/>
</dbReference>
<dbReference type="Gene3D" id="1.10.10.60">
    <property type="entry name" value="Homeodomain-like"/>
    <property type="match status" value="1"/>
</dbReference>
<keyword evidence="3" id="KW-0010">Activator</keyword>
<evidence type="ECO:0000259" key="6">
    <source>
        <dbReference type="PROSITE" id="PS01124"/>
    </source>
</evidence>
<dbReference type="AlphaFoldDB" id="A0A1I5Z9X7"/>
<organism evidence="7 8">
    <name type="scientific">Geopseudomonas sagittaria</name>
    <dbReference type="NCBI Taxonomy" id="1135990"/>
    <lineage>
        <taxon>Bacteria</taxon>
        <taxon>Pseudomonadati</taxon>
        <taxon>Pseudomonadota</taxon>
        <taxon>Gammaproteobacteria</taxon>
        <taxon>Pseudomonadales</taxon>
        <taxon>Pseudomonadaceae</taxon>
        <taxon>Geopseudomonas</taxon>
    </lineage>
</organism>
<feature type="domain" description="HTH araC/xylS-type" evidence="6">
    <location>
        <begin position="214"/>
        <end position="315"/>
    </location>
</feature>
<keyword evidence="8" id="KW-1185">Reference proteome</keyword>
<dbReference type="OrthoDB" id="6003540at2"/>
<keyword evidence="4" id="KW-0804">Transcription</keyword>
<evidence type="ECO:0000313" key="8">
    <source>
        <dbReference type="Proteomes" id="UP000243084"/>
    </source>
</evidence>
<accession>A0A1I5Z9X7</accession>
<dbReference type="SUPFAM" id="SSF51215">
    <property type="entry name" value="Regulatory protein AraC"/>
    <property type="match status" value="1"/>
</dbReference>
<dbReference type="EMBL" id="FOXM01000031">
    <property type="protein sequence ID" value="SFQ53234.1"/>
    <property type="molecule type" value="Genomic_DNA"/>
</dbReference>
<evidence type="ECO:0000256" key="5">
    <source>
        <dbReference type="ARBA" id="ARBA00037345"/>
    </source>
</evidence>
<keyword evidence="1" id="KW-0805">Transcription regulation</keyword>
<dbReference type="InterPro" id="IPR037923">
    <property type="entry name" value="HTH-like"/>
</dbReference>
<evidence type="ECO:0000256" key="2">
    <source>
        <dbReference type="ARBA" id="ARBA00023125"/>
    </source>
</evidence>
<dbReference type="PANTHER" id="PTHR46796">
    <property type="entry name" value="HTH-TYPE TRANSCRIPTIONAL ACTIVATOR RHAS-RELATED"/>
    <property type="match status" value="1"/>
</dbReference>
<evidence type="ECO:0000256" key="4">
    <source>
        <dbReference type="ARBA" id="ARBA00023163"/>
    </source>
</evidence>
<protein>
    <submittedName>
        <fullName evidence="7">AraC-type DNA-binding protein</fullName>
    </submittedName>
</protein>
<dbReference type="RefSeq" id="WP_092435732.1">
    <property type="nucleotide sequence ID" value="NZ_FOXM01000031.1"/>
</dbReference>
<evidence type="ECO:0000256" key="3">
    <source>
        <dbReference type="ARBA" id="ARBA00023159"/>
    </source>
</evidence>
<keyword evidence="2 7" id="KW-0238">DNA-binding</keyword>
<dbReference type="InterPro" id="IPR050204">
    <property type="entry name" value="AraC_XylS_family_regulators"/>
</dbReference>
<comment type="function">
    <text evidence="5">Regulatory protein of the TOL plasmid xyl operons. XylS activates the xylXYZLTEGFJQKIH operon required for the degradation of toluene, m-xylene and p-xylene.</text>
</comment>
<evidence type="ECO:0000313" key="7">
    <source>
        <dbReference type="EMBL" id="SFQ53234.1"/>
    </source>
</evidence>
<sequence>MNLCLLHEKSRVFANTYPGVVSDYANEHAGAHRVIQRRISDPEASLKHRTIGSLDLFQMSYGSRVQITSPEREALYHLHIILKGHCMWRSCGEEHGLAPGELLLLNPGTPFDLTYSDCYEKFIVKLPARFIDKVCSENQWSYPSEGVRFAPIHRLEQLDGFLSLLSLVCQEAETDQTIFQVKEHYAKIIVSKLLSLPGSNVSREPLGGACRSFERLEELIEKNLKQSISLEQLADLAHMSAHSLYALFEKHAGTTPKRFIRQRKLEAIYARLSDPQVAVSSVTEVALDYGFLHLGRFADYYKSTFGELPSDTLRRRG</sequence>
<dbReference type="SMART" id="SM00342">
    <property type="entry name" value="HTH_ARAC"/>
    <property type="match status" value="1"/>
</dbReference>
<name>A0A1I5Z9X7_9GAMM</name>
<proteinExistence type="predicted"/>
<dbReference type="GO" id="GO:0003700">
    <property type="term" value="F:DNA-binding transcription factor activity"/>
    <property type="evidence" value="ECO:0007669"/>
    <property type="project" value="InterPro"/>
</dbReference>
<reference evidence="8" key="1">
    <citation type="submission" date="2016-10" db="EMBL/GenBank/DDBJ databases">
        <authorList>
            <person name="Varghese N."/>
            <person name="Submissions S."/>
        </authorList>
    </citation>
    <scope>NUCLEOTIDE SEQUENCE [LARGE SCALE GENOMIC DNA]</scope>
    <source>
        <strain evidence="8">JCM 18195</strain>
    </source>
</reference>
<dbReference type="InterPro" id="IPR018060">
    <property type="entry name" value="HTH_AraC"/>
</dbReference>
<dbReference type="InterPro" id="IPR009057">
    <property type="entry name" value="Homeodomain-like_sf"/>
</dbReference>
<dbReference type="GO" id="GO:0043565">
    <property type="term" value="F:sequence-specific DNA binding"/>
    <property type="evidence" value="ECO:0007669"/>
    <property type="project" value="InterPro"/>
</dbReference>
<gene>
    <name evidence="7" type="ORF">SAMN05216229_13120</name>
</gene>
<dbReference type="PANTHER" id="PTHR46796:SF6">
    <property type="entry name" value="ARAC SUBFAMILY"/>
    <property type="match status" value="1"/>
</dbReference>